<dbReference type="HOGENOM" id="CLU_2644445_0_0_1"/>
<dbReference type="EMBL" id="AEYP01013305">
    <property type="status" value="NOT_ANNOTATED_CDS"/>
    <property type="molecule type" value="Genomic_DNA"/>
</dbReference>
<dbReference type="EMBL" id="AEYP01013306">
    <property type="status" value="NOT_ANNOTATED_CDS"/>
    <property type="molecule type" value="Genomic_DNA"/>
</dbReference>
<accession>M3XPG2</accession>
<evidence type="ECO:0000313" key="1">
    <source>
        <dbReference type="Ensembl" id="ENSMPUP00000000962.1"/>
    </source>
</evidence>
<sequence length="77" mass="8637">EIQFGYCTSRNASFSCLSLSCATPQRFHSGCTSLHSHQLCMSVPFSPHLLFLGLLILTTLTELEQAIVKCVWNHKRP</sequence>
<name>M3XPG2_MUSPF</name>
<dbReference type="AlphaFoldDB" id="M3XPG2"/>
<dbReference type="Ensembl" id="ENSMPUT00000000981.1">
    <property type="protein sequence ID" value="ENSMPUP00000000962.1"/>
    <property type="gene ID" value="ENSMPUG00000000968.1"/>
</dbReference>
<organism evidence="1">
    <name type="scientific">Mustela putorius furo</name>
    <name type="common">European domestic ferret</name>
    <name type="synonym">Mustela furo</name>
    <dbReference type="NCBI Taxonomy" id="9669"/>
    <lineage>
        <taxon>Eukaryota</taxon>
        <taxon>Metazoa</taxon>
        <taxon>Chordata</taxon>
        <taxon>Craniata</taxon>
        <taxon>Vertebrata</taxon>
        <taxon>Euteleostomi</taxon>
        <taxon>Mammalia</taxon>
        <taxon>Eutheria</taxon>
        <taxon>Laurasiatheria</taxon>
        <taxon>Carnivora</taxon>
        <taxon>Caniformia</taxon>
        <taxon>Musteloidea</taxon>
        <taxon>Mustelidae</taxon>
        <taxon>Mustelinae</taxon>
        <taxon>Mustela</taxon>
    </lineage>
</organism>
<reference evidence="1" key="1">
    <citation type="submission" date="2024-06" db="UniProtKB">
        <authorList>
            <consortium name="Ensembl"/>
        </authorList>
    </citation>
    <scope>IDENTIFICATION</scope>
</reference>
<dbReference type="InParanoid" id="M3XPG2"/>
<protein>
    <submittedName>
        <fullName evidence="1">Uncharacterized protein</fullName>
    </submittedName>
</protein>
<proteinExistence type="predicted"/>